<protein>
    <submittedName>
        <fullName evidence="1">Uncharacterized protein</fullName>
    </submittedName>
</protein>
<keyword evidence="2" id="KW-1185">Reference proteome</keyword>
<accession>A0AAV6UFF1</accession>
<dbReference type="AlphaFoldDB" id="A0AAV6UFF1"/>
<proteinExistence type="predicted"/>
<reference evidence="1 2" key="1">
    <citation type="journal article" date="2022" name="Nat. Ecol. Evol.">
        <title>A masculinizing supergene underlies an exaggerated male reproductive morph in a spider.</title>
        <authorList>
            <person name="Hendrickx F."/>
            <person name="De Corte Z."/>
            <person name="Sonet G."/>
            <person name="Van Belleghem S.M."/>
            <person name="Kostlbacher S."/>
            <person name="Vangestel C."/>
        </authorList>
    </citation>
    <scope>NUCLEOTIDE SEQUENCE [LARGE SCALE GENOMIC DNA]</scope>
    <source>
        <strain evidence="1">W744_W776</strain>
    </source>
</reference>
<name>A0AAV6UFF1_9ARAC</name>
<dbReference type="Proteomes" id="UP000827092">
    <property type="component" value="Unassembled WGS sequence"/>
</dbReference>
<evidence type="ECO:0000313" key="1">
    <source>
        <dbReference type="EMBL" id="KAG8182255.1"/>
    </source>
</evidence>
<dbReference type="EMBL" id="JAFNEN010000473">
    <property type="protein sequence ID" value="KAG8182255.1"/>
    <property type="molecule type" value="Genomic_DNA"/>
</dbReference>
<organism evidence="1 2">
    <name type="scientific">Oedothorax gibbosus</name>
    <dbReference type="NCBI Taxonomy" id="931172"/>
    <lineage>
        <taxon>Eukaryota</taxon>
        <taxon>Metazoa</taxon>
        <taxon>Ecdysozoa</taxon>
        <taxon>Arthropoda</taxon>
        <taxon>Chelicerata</taxon>
        <taxon>Arachnida</taxon>
        <taxon>Araneae</taxon>
        <taxon>Araneomorphae</taxon>
        <taxon>Entelegynae</taxon>
        <taxon>Araneoidea</taxon>
        <taxon>Linyphiidae</taxon>
        <taxon>Erigoninae</taxon>
        <taxon>Oedothorax</taxon>
    </lineage>
</organism>
<sequence length="271" mass="32198">MALSKFDFNDPLNLDNEYLEPYDLYEENRAGRPRDKVPMLRTQDYNLNSPLIPDESDAAIEFLKNRKINVRFSHRRTELNELRQTPIECGVNLLHIKSSYDHHRRLPDCVYNKDECLVKKNIIKRWKRTWYSTKEILNANFKGLMQENAPINEYFDRFSPLESEESSSLPLRQEWKTFLNINFIIFLMNSNSVEQAEEWLPNLLHVSSRQYAKRSGVYVLGKRQIALLGCHKKLRLSHNNWSVNVQKLCFDDKRRCVRESIKSTVDEKQSR</sequence>
<evidence type="ECO:0000313" key="2">
    <source>
        <dbReference type="Proteomes" id="UP000827092"/>
    </source>
</evidence>
<gene>
    <name evidence="1" type="ORF">JTE90_024188</name>
</gene>
<comment type="caution">
    <text evidence="1">The sequence shown here is derived from an EMBL/GenBank/DDBJ whole genome shotgun (WGS) entry which is preliminary data.</text>
</comment>